<evidence type="ECO:0000256" key="3">
    <source>
        <dbReference type="ARBA" id="ARBA00011209"/>
    </source>
</evidence>
<evidence type="ECO:0000256" key="11">
    <source>
        <dbReference type="ARBA" id="ARBA00023146"/>
    </source>
</evidence>
<comment type="cofactor">
    <cofactor evidence="13">
        <name>Mg(2+)</name>
        <dbReference type="ChEBI" id="CHEBI:18420"/>
    </cofactor>
    <text evidence="13">Binds 2 magnesium ions per tetramer.</text>
</comment>
<dbReference type="FunFam" id="3.30.930.10:FF:000089">
    <property type="entry name" value="Phenylalanine--tRNA ligase alpha subunit"/>
    <property type="match status" value="1"/>
</dbReference>
<dbReference type="CDD" id="cd00496">
    <property type="entry name" value="PheRS_alpha_core"/>
    <property type="match status" value="1"/>
</dbReference>
<evidence type="ECO:0000256" key="12">
    <source>
        <dbReference type="ARBA" id="ARBA00049255"/>
    </source>
</evidence>
<comment type="subcellular location">
    <subcellularLocation>
        <location evidence="1 13">Cytoplasm</location>
    </subcellularLocation>
</comment>
<evidence type="ECO:0000259" key="14">
    <source>
        <dbReference type="PROSITE" id="PS50862"/>
    </source>
</evidence>
<dbReference type="GO" id="GO:0000049">
    <property type="term" value="F:tRNA binding"/>
    <property type="evidence" value="ECO:0007669"/>
    <property type="project" value="InterPro"/>
</dbReference>
<reference evidence="15 16" key="1">
    <citation type="journal article" date="2016" name="Nat. Commun.">
        <title>Thousands of microbial genomes shed light on interconnected biogeochemical processes in an aquifer system.</title>
        <authorList>
            <person name="Anantharaman K."/>
            <person name="Brown C.T."/>
            <person name="Hug L.A."/>
            <person name="Sharon I."/>
            <person name="Castelle C.J."/>
            <person name="Probst A.J."/>
            <person name="Thomas B.C."/>
            <person name="Singh A."/>
            <person name="Wilkins M.J."/>
            <person name="Karaoz U."/>
            <person name="Brodie E.L."/>
            <person name="Williams K.H."/>
            <person name="Hubbard S.S."/>
            <person name="Banfield J.F."/>
        </authorList>
    </citation>
    <scope>NUCLEOTIDE SEQUENCE [LARGE SCALE GENOMIC DNA]</scope>
</reference>
<keyword evidence="4 13" id="KW-0963">Cytoplasm</keyword>
<protein>
    <recommendedName>
        <fullName evidence="13">Phenylalanine--tRNA ligase alpha subunit</fullName>
        <ecNumber evidence="13">6.1.1.20</ecNumber>
    </recommendedName>
    <alternativeName>
        <fullName evidence="13">Phenylalanyl-tRNA synthetase alpha subunit</fullName>
        <shortName evidence="13">PheRS</shortName>
    </alternativeName>
</protein>
<evidence type="ECO:0000256" key="10">
    <source>
        <dbReference type="ARBA" id="ARBA00022917"/>
    </source>
</evidence>
<evidence type="ECO:0000313" key="16">
    <source>
        <dbReference type="Proteomes" id="UP000176260"/>
    </source>
</evidence>
<keyword evidence="7 13" id="KW-0547">Nucleotide-binding</keyword>
<dbReference type="GO" id="GO:0004826">
    <property type="term" value="F:phenylalanine-tRNA ligase activity"/>
    <property type="evidence" value="ECO:0007669"/>
    <property type="project" value="UniProtKB-UniRule"/>
</dbReference>
<feature type="domain" description="Aminoacyl-transfer RNA synthetases class-II family profile" evidence="14">
    <location>
        <begin position="111"/>
        <end position="325"/>
    </location>
</feature>
<dbReference type="GO" id="GO:0006432">
    <property type="term" value="P:phenylalanyl-tRNA aminoacylation"/>
    <property type="evidence" value="ECO:0007669"/>
    <property type="project" value="UniProtKB-UniRule"/>
</dbReference>
<evidence type="ECO:0000256" key="7">
    <source>
        <dbReference type="ARBA" id="ARBA00022741"/>
    </source>
</evidence>
<comment type="catalytic activity">
    <reaction evidence="12 13">
        <text>tRNA(Phe) + L-phenylalanine + ATP = L-phenylalanyl-tRNA(Phe) + AMP + diphosphate + H(+)</text>
        <dbReference type="Rhea" id="RHEA:19413"/>
        <dbReference type="Rhea" id="RHEA-COMP:9668"/>
        <dbReference type="Rhea" id="RHEA-COMP:9699"/>
        <dbReference type="ChEBI" id="CHEBI:15378"/>
        <dbReference type="ChEBI" id="CHEBI:30616"/>
        <dbReference type="ChEBI" id="CHEBI:33019"/>
        <dbReference type="ChEBI" id="CHEBI:58095"/>
        <dbReference type="ChEBI" id="CHEBI:78442"/>
        <dbReference type="ChEBI" id="CHEBI:78531"/>
        <dbReference type="ChEBI" id="CHEBI:456215"/>
        <dbReference type="EC" id="6.1.1.20"/>
    </reaction>
</comment>
<dbReference type="EMBL" id="MHIA01000031">
    <property type="protein sequence ID" value="OGY41282.1"/>
    <property type="molecule type" value="Genomic_DNA"/>
</dbReference>
<dbReference type="InterPro" id="IPR002319">
    <property type="entry name" value="Phenylalanyl-tRNA_Synthase"/>
</dbReference>
<evidence type="ECO:0000256" key="13">
    <source>
        <dbReference type="HAMAP-Rule" id="MF_00281"/>
    </source>
</evidence>
<evidence type="ECO:0000256" key="8">
    <source>
        <dbReference type="ARBA" id="ARBA00022840"/>
    </source>
</evidence>
<dbReference type="InterPro" id="IPR004188">
    <property type="entry name" value="Phe-tRNA_ligase_II_N"/>
</dbReference>
<evidence type="ECO:0000256" key="2">
    <source>
        <dbReference type="ARBA" id="ARBA00010207"/>
    </source>
</evidence>
<evidence type="ECO:0000256" key="6">
    <source>
        <dbReference type="ARBA" id="ARBA00022723"/>
    </source>
</evidence>
<keyword evidence="9 13" id="KW-0460">Magnesium</keyword>
<dbReference type="PANTHER" id="PTHR11538">
    <property type="entry name" value="PHENYLALANYL-TRNA SYNTHETASE"/>
    <property type="match status" value="1"/>
</dbReference>
<dbReference type="AlphaFoldDB" id="A0A1G1XMR9"/>
<dbReference type="Pfam" id="PF02912">
    <property type="entry name" value="Phe_tRNA-synt_N"/>
    <property type="match status" value="1"/>
</dbReference>
<dbReference type="NCBIfam" id="TIGR00468">
    <property type="entry name" value="pheS"/>
    <property type="match status" value="1"/>
</dbReference>
<dbReference type="EC" id="6.1.1.20" evidence="13"/>
<dbReference type="GO" id="GO:0005524">
    <property type="term" value="F:ATP binding"/>
    <property type="evidence" value="ECO:0007669"/>
    <property type="project" value="UniProtKB-UniRule"/>
</dbReference>
<dbReference type="HAMAP" id="MF_00281">
    <property type="entry name" value="Phe_tRNA_synth_alpha1"/>
    <property type="match status" value="1"/>
</dbReference>
<organism evidence="15 16">
    <name type="scientific">Candidatus Buchananbacteria bacterium RBG_13_39_9</name>
    <dbReference type="NCBI Taxonomy" id="1797531"/>
    <lineage>
        <taxon>Bacteria</taxon>
        <taxon>Candidatus Buchananiibacteriota</taxon>
    </lineage>
</organism>
<evidence type="ECO:0000256" key="9">
    <source>
        <dbReference type="ARBA" id="ARBA00022842"/>
    </source>
</evidence>
<keyword evidence="6 13" id="KW-0479">Metal-binding</keyword>
<dbReference type="Pfam" id="PF01409">
    <property type="entry name" value="tRNA-synt_2d"/>
    <property type="match status" value="1"/>
</dbReference>
<evidence type="ECO:0000256" key="4">
    <source>
        <dbReference type="ARBA" id="ARBA00022490"/>
    </source>
</evidence>
<sequence>MELNLKKLKDSALKEIEGIKNSEDWQKIENKYFSRKSGELAKLLKDIKDVSENLKPKIGALANEIKSEINNALQQKKEDLHLEVDEDLERDFIDVTLEIEKYKLGHLHPLTQVQMELEDIFKSMGFMILDGPELESDYYNFEALNLPSWHPAREAQDTFYIDPLTSSGHSSLLMRTHTSPVQIRAMQKYGAPLRCVVPGRVFRNEATDASHDHTFSQLEGLMIDKDIAITHLVAVMKEMLSALFKKDIKVRLRPGYFPFVEPGFELDVECLLCQGKGCPACKHSGWVEFVGSGLVHPNVLKYGGIDPKKYSGFAFGFGLTRIVMMKYHIDDIRLLQSGDLRFLNQF</sequence>
<dbReference type="InterPro" id="IPR045864">
    <property type="entry name" value="aa-tRNA-synth_II/BPL/LPL"/>
</dbReference>
<dbReference type="GO" id="GO:0000287">
    <property type="term" value="F:magnesium ion binding"/>
    <property type="evidence" value="ECO:0007669"/>
    <property type="project" value="UniProtKB-UniRule"/>
</dbReference>
<comment type="similarity">
    <text evidence="2 13">Belongs to the class-II aminoacyl-tRNA synthetase family. Phe-tRNA synthetase alpha subunit type 1 subfamily.</text>
</comment>
<evidence type="ECO:0000256" key="1">
    <source>
        <dbReference type="ARBA" id="ARBA00004496"/>
    </source>
</evidence>
<dbReference type="PROSITE" id="PS50862">
    <property type="entry name" value="AA_TRNA_LIGASE_II"/>
    <property type="match status" value="1"/>
</dbReference>
<proteinExistence type="inferred from homology"/>
<keyword evidence="11 13" id="KW-0030">Aminoacyl-tRNA synthetase</keyword>
<comment type="subunit">
    <text evidence="3 13">Tetramer of two alpha and two beta subunits.</text>
</comment>
<keyword evidence="8 13" id="KW-0067">ATP-binding</keyword>
<dbReference type="Proteomes" id="UP000176260">
    <property type="component" value="Unassembled WGS sequence"/>
</dbReference>
<dbReference type="InterPro" id="IPR010978">
    <property type="entry name" value="tRNA-bd_arm"/>
</dbReference>
<dbReference type="InterPro" id="IPR004529">
    <property type="entry name" value="Phe-tRNA-synth_IIc_asu"/>
</dbReference>
<dbReference type="GO" id="GO:0005737">
    <property type="term" value="C:cytoplasm"/>
    <property type="evidence" value="ECO:0007669"/>
    <property type="project" value="UniProtKB-SubCell"/>
</dbReference>
<keyword evidence="5 13" id="KW-0436">Ligase</keyword>
<name>A0A1G1XMR9_9BACT</name>
<dbReference type="SUPFAM" id="SSF46589">
    <property type="entry name" value="tRNA-binding arm"/>
    <property type="match status" value="1"/>
</dbReference>
<gene>
    <name evidence="13" type="primary">pheS</name>
    <name evidence="15" type="ORF">A2Y67_00560</name>
</gene>
<dbReference type="InterPro" id="IPR022911">
    <property type="entry name" value="Phe_tRNA_ligase_alpha1_bac"/>
</dbReference>
<dbReference type="Gene3D" id="3.30.930.10">
    <property type="entry name" value="Bira Bifunctional Protein, Domain 2"/>
    <property type="match status" value="1"/>
</dbReference>
<feature type="binding site" evidence="13">
    <location>
        <position position="261"/>
    </location>
    <ligand>
        <name>Mg(2+)</name>
        <dbReference type="ChEBI" id="CHEBI:18420"/>
        <note>shared with beta subunit</note>
    </ligand>
</feature>
<dbReference type="InterPro" id="IPR006195">
    <property type="entry name" value="aa-tRNA-synth_II"/>
</dbReference>
<evidence type="ECO:0000313" key="15">
    <source>
        <dbReference type="EMBL" id="OGY41282.1"/>
    </source>
</evidence>
<dbReference type="PANTHER" id="PTHR11538:SF41">
    <property type="entry name" value="PHENYLALANINE--TRNA LIGASE, MITOCHONDRIAL"/>
    <property type="match status" value="1"/>
</dbReference>
<evidence type="ECO:0000256" key="5">
    <source>
        <dbReference type="ARBA" id="ARBA00022598"/>
    </source>
</evidence>
<keyword evidence="10 13" id="KW-0648">Protein biosynthesis</keyword>
<comment type="caution">
    <text evidence="15">The sequence shown here is derived from an EMBL/GenBank/DDBJ whole genome shotgun (WGS) entry which is preliminary data.</text>
</comment>
<dbReference type="SUPFAM" id="SSF55681">
    <property type="entry name" value="Class II aaRS and biotin synthetases"/>
    <property type="match status" value="1"/>
</dbReference>
<accession>A0A1G1XMR9</accession>